<dbReference type="EMBL" id="JAKJXP020000018">
    <property type="protein sequence ID" value="KAK7754684.1"/>
    <property type="molecule type" value="Genomic_DNA"/>
</dbReference>
<dbReference type="InterPro" id="IPR051027">
    <property type="entry name" value="bZIP_transcription_factors"/>
</dbReference>
<dbReference type="Gene3D" id="1.20.5.170">
    <property type="match status" value="1"/>
</dbReference>
<evidence type="ECO:0000256" key="5">
    <source>
        <dbReference type="SAM" id="MobiDB-lite"/>
    </source>
</evidence>
<proteinExistence type="predicted"/>
<evidence type="ECO:0000256" key="4">
    <source>
        <dbReference type="ARBA" id="ARBA00023242"/>
    </source>
</evidence>
<keyword evidence="2" id="KW-0805">Transcription regulation</keyword>
<evidence type="ECO:0000259" key="6">
    <source>
        <dbReference type="PROSITE" id="PS50217"/>
    </source>
</evidence>
<evidence type="ECO:0000313" key="7">
    <source>
        <dbReference type="EMBL" id="KAK7754684.1"/>
    </source>
</evidence>
<dbReference type="GO" id="GO:0003700">
    <property type="term" value="F:DNA-binding transcription factor activity"/>
    <property type="evidence" value="ECO:0007669"/>
    <property type="project" value="InterPro"/>
</dbReference>
<evidence type="ECO:0000256" key="2">
    <source>
        <dbReference type="ARBA" id="ARBA00023015"/>
    </source>
</evidence>
<dbReference type="InterPro" id="IPR046347">
    <property type="entry name" value="bZIP_sf"/>
</dbReference>
<evidence type="ECO:0000313" key="8">
    <source>
        <dbReference type="Proteomes" id="UP001320420"/>
    </source>
</evidence>
<name>A0AAN9YUD6_9PEZI</name>
<comment type="subcellular location">
    <subcellularLocation>
        <location evidence="1">Nucleus</location>
    </subcellularLocation>
</comment>
<dbReference type="InterPro" id="IPR004827">
    <property type="entry name" value="bZIP"/>
</dbReference>
<dbReference type="GO" id="GO:0005634">
    <property type="term" value="C:nucleus"/>
    <property type="evidence" value="ECO:0007669"/>
    <property type="project" value="UniProtKB-SubCell"/>
</dbReference>
<dbReference type="PANTHER" id="PTHR19304">
    <property type="entry name" value="CYCLIC-AMP RESPONSE ELEMENT BINDING PROTEIN"/>
    <property type="match status" value="1"/>
</dbReference>
<evidence type="ECO:0000256" key="1">
    <source>
        <dbReference type="ARBA" id="ARBA00004123"/>
    </source>
</evidence>
<protein>
    <recommendedName>
        <fullName evidence="6">BZIP domain-containing protein</fullName>
    </recommendedName>
</protein>
<keyword evidence="8" id="KW-1185">Reference proteome</keyword>
<reference evidence="7 8" key="1">
    <citation type="submission" date="2024-02" db="EMBL/GenBank/DDBJ databases">
        <title>De novo assembly and annotation of 12 fungi associated with fruit tree decline syndrome in Ontario, Canada.</title>
        <authorList>
            <person name="Sulman M."/>
            <person name="Ellouze W."/>
            <person name="Ilyukhin E."/>
        </authorList>
    </citation>
    <scope>NUCLEOTIDE SEQUENCE [LARGE SCALE GENOMIC DNA]</scope>
    <source>
        <strain evidence="7 8">M11/M66-122</strain>
    </source>
</reference>
<dbReference type="Proteomes" id="UP001320420">
    <property type="component" value="Unassembled WGS sequence"/>
</dbReference>
<feature type="compositionally biased region" description="Low complexity" evidence="5">
    <location>
        <begin position="159"/>
        <end position="172"/>
    </location>
</feature>
<dbReference type="PROSITE" id="PS50217">
    <property type="entry name" value="BZIP"/>
    <property type="match status" value="1"/>
</dbReference>
<feature type="domain" description="BZIP" evidence="6">
    <location>
        <begin position="178"/>
        <end position="241"/>
    </location>
</feature>
<sequence>MTETMTVCAADDAARYQMGCGQNMMPWSSIPANASSDAFTFPSDFVAIPMSQNPLWDMAQPFAGMESSHSYQAYNDDEYNDRHLEGRYEFFSEAASATDASKQLQNALPPLSPYATQSDQPDLPTNSNSNSNYEPSLPSPSEEMGRTAPPSPKRRRRASIMSESSVSHSHISPEGCLSAKSPRSKEANRLAAAKCRSKSRRNISKLQERERSLVLEHRRLVSCAHQLRDEVLSLKTEILRHGDCDSEVIRTYINNAAHKIV</sequence>
<accession>A0AAN9YUD6</accession>
<keyword evidence="3" id="KW-0804">Transcription</keyword>
<feature type="region of interest" description="Disordered" evidence="5">
    <location>
        <begin position="108"/>
        <end position="184"/>
    </location>
</feature>
<feature type="compositionally biased region" description="Polar residues" evidence="5">
    <location>
        <begin position="114"/>
        <end position="134"/>
    </location>
</feature>
<gene>
    <name evidence="7" type="ORF">SLS62_003241</name>
</gene>
<dbReference type="CDD" id="cd14687">
    <property type="entry name" value="bZIP_ATF2"/>
    <property type="match status" value="1"/>
</dbReference>
<evidence type="ECO:0000256" key="3">
    <source>
        <dbReference type="ARBA" id="ARBA00023163"/>
    </source>
</evidence>
<keyword evidence="4" id="KW-0539">Nucleus</keyword>
<organism evidence="7 8">
    <name type="scientific">Diatrype stigma</name>
    <dbReference type="NCBI Taxonomy" id="117547"/>
    <lineage>
        <taxon>Eukaryota</taxon>
        <taxon>Fungi</taxon>
        <taxon>Dikarya</taxon>
        <taxon>Ascomycota</taxon>
        <taxon>Pezizomycotina</taxon>
        <taxon>Sordariomycetes</taxon>
        <taxon>Xylariomycetidae</taxon>
        <taxon>Xylariales</taxon>
        <taxon>Diatrypaceae</taxon>
        <taxon>Diatrype</taxon>
    </lineage>
</organism>
<comment type="caution">
    <text evidence="7">The sequence shown here is derived from an EMBL/GenBank/DDBJ whole genome shotgun (WGS) entry which is preliminary data.</text>
</comment>
<dbReference type="AlphaFoldDB" id="A0AAN9YUD6"/>
<dbReference type="SUPFAM" id="SSF57959">
    <property type="entry name" value="Leucine zipper domain"/>
    <property type="match status" value="1"/>
</dbReference>